<keyword evidence="5" id="KW-1185">Reference proteome</keyword>
<protein>
    <submittedName>
        <fullName evidence="4">Site-specific integrase</fullName>
    </submittedName>
</protein>
<dbReference type="Proteomes" id="UP000601027">
    <property type="component" value="Unassembled WGS sequence"/>
</dbReference>
<reference evidence="4 5" key="1">
    <citation type="submission" date="2021-01" db="EMBL/GenBank/DDBJ databases">
        <title>Draft genome sequence of Micromonospora sp. strain STR1_7.</title>
        <authorList>
            <person name="Karlyshev A."/>
            <person name="Jawad R."/>
        </authorList>
    </citation>
    <scope>NUCLEOTIDE SEQUENCE [LARGE SCALE GENOMIC DNA]</scope>
    <source>
        <strain evidence="4 5">STR1-7</strain>
    </source>
</reference>
<evidence type="ECO:0000259" key="3">
    <source>
        <dbReference type="PROSITE" id="PS51900"/>
    </source>
</evidence>
<dbReference type="SUPFAM" id="SSF47823">
    <property type="entry name" value="lambda integrase-like, N-terminal domain"/>
    <property type="match status" value="1"/>
</dbReference>
<dbReference type="Gene3D" id="1.10.150.130">
    <property type="match status" value="1"/>
</dbReference>
<gene>
    <name evidence="4" type="ORF">JNW91_31240</name>
</gene>
<name>A0ABS1Y2T8_9ACTN</name>
<keyword evidence="1 2" id="KW-0238">DNA-binding</keyword>
<feature type="domain" description="Core-binding (CB)" evidence="3">
    <location>
        <begin position="13"/>
        <end position="45"/>
    </location>
</feature>
<dbReference type="InterPro" id="IPR004107">
    <property type="entry name" value="Integrase_SAM-like_N"/>
</dbReference>
<dbReference type="PROSITE" id="PS51900">
    <property type="entry name" value="CB"/>
    <property type="match status" value="1"/>
</dbReference>
<evidence type="ECO:0000256" key="2">
    <source>
        <dbReference type="PROSITE-ProRule" id="PRU01248"/>
    </source>
</evidence>
<dbReference type="InterPro" id="IPR010998">
    <property type="entry name" value="Integrase_recombinase_N"/>
</dbReference>
<dbReference type="InterPro" id="IPR044068">
    <property type="entry name" value="CB"/>
</dbReference>
<sequence>MPGSAGADERSAPALRRAVRAYLDHLTVERGLSPNTLVSYRRDLD</sequence>
<evidence type="ECO:0000313" key="4">
    <source>
        <dbReference type="EMBL" id="MBM0235831.1"/>
    </source>
</evidence>
<organism evidence="4 5">
    <name type="scientific">Micromonospora parastrephiae</name>
    <dbReference type="NCBI Taxonomy" id="2806101"/>
    <lineage>
        <taxon>Bacteria</taxon>
        <taxon>Bacillati</taxon>
        <taxon>Actinomycetota</taxon>
        <taxon>Actinomycetes</taxon>
        <taxon>Micromonosporales</taxon>
        <taxon>Micromonosporaceae</taxon>
        <taxon>Micromonospora</taxon>
    </lineage>
</organism>
<feature type="non-terminal residue" evidence="4">
    <location>
        <position position="45"/>
    </location>
</feature>
<accession>A0ABS1Y2T8</accession>
<evidence type="ECO:0000256" key="1">
    <source>
        <dbReference type="ARBA" id="ARBA00023125"/>
    </source>
</evidence>
<evidence type="ECO:0000313" key="5">
    <source>
        <dbReference type="Proteomes" id="UP000601027"/>
    </source>
</evidence>
<dbReference type="Pfam" id="PF02899">
    <property type="entry name" value="Phage_int_SAM_1"/>
    <property type="match status" value="1"/>
</dbReference>
<comment type="caution">
    <text evidence="4">The sequence shown here is derived from an EMBL/GenBank/DDBJ whole genome shotgun (WGS) entry which is preliminary data.</text>
</comment>
<dbReference type="EMBL" id="JAEVHM010000384">
    <property type="protein sequence ID" value="MBM0235831.1"/>
    <property type="molecule type" value="Genomic_DNA"/>
</dbReference>
<proteinExistence type="predicted"/>
<dbReference type="RefSeq" id="WP_203179030.1">
    <property type="nucleotide sequence ID" value="NZ_JAEVHM010000384.1"/>
</dbReference>